<dbReference type="EMBL" id="JABBGM010000003">
    <property type="protein sequence ID" value="NML93583.1"/>
    <property type="molecule type" value="Genomic_DNA"/>
</dbReference>
<dbReference type="Proteomes" id="UP000583556">
    <property type="component" value="Unassembled WGS sequence"/>
</dbReference>
<reference evidence="1 2" key="1">
    <citation type="submission" date="2020-04" db="EMBL/GenBank/DDBJ databases">
        <title>Novosphingobium sp. TW-4 isolated from soil.</title>
        <authorList>
            <person name="Dahal R.H."/>
            <person name="Chaudhary D.K."/>
        </authorList>
    </citation>
    <scope>NUCLEOTIDE SEQUENCE [LARGE SCALE GENOMIC DNA]</scope>
    <source>
        <strain evidence="1 2">TW-4</strain>
    </source>
</reference>
<protein>
    <submittedName>
        <fullName evidence="1">Uncharacterized protein</fullName>
    </submittedName>
</protein>
<comment type="caution">
    <text evidence="1">The sequence shown here is derived from an EMBL/GenBank/DDBJ whole genome shotgun (WGS) entry which is preliminary data.</text>
</comment>
<proteinExistence type="predicted"/>
<evidence type="ECO:0000313" key="2">
    <source>
        <dbReference type="Proteomes" id="UP000583556"/>
    </source>
</evidence>
<name>A0A7Y0BNQ5_9SPHN</name>
<gene>
    <name evidence="1" type="ORF">HHL27_07880</name>
</gene>
<accession>A0A7Y0BNQ5</accession>
<dbReference type="AlphaFoldDB" id="A0A7Y0BNQ5"/>
<sequence length="101" mass="11308">MTTASEYAELRTLRTRAWSQVRSDVEALRDALDSRSIGQRIKDKAADEVVDIIDNARDVATENKAVIGLTLAALIGWFFRRPIAEVAQDVAEAVTDYVDRR</sequence>
<dbReference type="RefSeq" id="WP_169492863.1">
    <property type="nucleotide sequence ID" value="NZ_JABBGM010000003.1"/>
</dbReference>
<evidence type="ECO:0000313" key="1">
    <source>
        <dbReference type="EMBL" id="NML93583.1"/>
    </source>
</evidence>
<keyword evidence="2" id="KW-1185">Reference proteome</keyword>
<organism evidence="1 2">
    <name type="scientific">Novosphingobium olei</name>
    <dbReference type="NCBI Taxonomy" id="2728851"/>
    <lineage>
        <taxon>Bacteria</taxon>
        <taxon>Pseudomonadati</taxon>
        <taxon>Pseudomonadota</taxon>
        <taxon>Alphaproteobacteria</taxon>
        <taxon>Sphingomonadales</taxon>
        <taxon>Sphingomonadaceae</taxon>
        <taxon>Novosphingobium</taxon>
    </lineage>
</organism>